<evidence type="ECO:0000256" key="2">
    <source>
        <dbReference type="ARBA" id="ARBA00022676"/>
    </source>
</evidence>
<keyword evidence="5 7" id="KW-1133">Transmembrane helix</keyword>
<evidence type="ECO:0000256" key="4">
    <source>
        <dbReference type="ARBA" id="ARBA00022692"/>
    </source>
</evidence>
<protein>
    <submittedName>
        <fullName evidence="9">Glycosyltransferase family 2 protein</fullName>
        <ecNumber evidence="9">2.4.-.-</ecNumber>
    </submittedName>
</protein>
<keyword evidence="6 7" id="KW-0472">Membrane</keyword>
<dbReference type="InterPro" id="IPR001173">
    <property type="entry name" value="Glyco_trans_2-like"/>
</dbReference>
<evidence type="ECO:0000256" key="1">
    <source>
        <dbReference type="ARBA" id="ARBA00004141"/>
    </source>
</evidence>
<evidence type="ECO:0000256" key="7">
    <source>
        <dbReference type="SAM" id="Phobius"/>
    </source>
</evidence>
<reference evidence="9 10" key="1">
    <citation type="submission" date="2024-07" db="EMBL/GenBank/DDBJ databases">
        <title>Uliginosibacterium flavum JJ3220;KACC:17644.</title>
        <authorList>
            <person name="Kim M.K."/>
        </authorList>
    </citation>
    <scope>NUCLEOTIDE SEQUENCE [LARGE SCALE GENOMIC DNA]</scope>
    <source>
        <strain evidence="9 10">KACC:17644</strain>
    </source>
</reference>
<keyword evidence="10" id="KW-1185">Reference proteome</keyword>
<dbReference type="GO" id="GO:0016757">
    <property type="term" value="F:glycosyltransferase activity"/>
    <property type="evidence" value="ECO:0007669"/>
    <property type="project" value="UniProtKB-KW"/>
</dbReference>
<dbReference type="InterPro" id="IPR029044">
    <property type="entry name" value="Nucleotide-diphossugar_trans"/>
</dbReference>
<keyword evidence="3 9" id="KW-0808">Transferase</keyword>
<evidence type="ECO:0000259" key="8">
    <source>
        <dbReference type="Pfam" id="PF00535"/>
    </source>
</evidence>
<dbReference type="CDD" id="cd04187">
    <property type="entry name" value="DPM1_like_bac"/>
    <property type="match status" value="1"/>
</dbReference>
<feature type="transmembrane region" description="Helical" evidence="7">
    <location>
        <begin position="265"/>
        <end position="290"/>
    </location>
</feature>
<dbReference type="EMBL" id="JBEWZI010000017">
    <property type="protein sequence ID" value="MET7015466.1"/>
    <property type="molecule type" value="Genomic_DNA"/>
</dbReference>
<name>A0ABV2TNG0_9RHOO</name>
<dbReference type="PANTHER" id="PTHR48090">
    <property type="entry name" value="UNDECAPRENYL-PHOSPHATE 4-DEOXY-4-FORMAMIDO-L-ARABINOSE TRANSFERASE-RELATED"/>
    <property type="match status" value="1"/>
</dbReference>
<dbReference type="SUPFAM" id="SSF53448">
    <property type="entry name" value="Nucleotide-diphospho-sugar transferases"/>
    <property type="match status" value="1"/>
</dbReference>
<keyword evidence="4 7" id="KW-0812">Transmembrane</keyword>
<dbReference type="PANTHER" id="PTHR48090:SF1">
    <property type="entry name" value="PROPHAGE BACTOPRENOL GLUCOSYL TRANSFERASE HOMOLOG"/>
    <property type="match status" value="1"/>
</dbReference>
<evidence type="ECO:0000313" key="9">
    <source>
        <dbReference type="EMBL" id="MET7015466.1"/>
    </source>
</evidence>
<evidence type="ECO:0000313" key="10">
    <source>
        <dbReference type="Proteomes" id="UP001549691"/>
    </source>
</evidence>
<dbReference type="Pfam" id="PF00535">
    <property type="entry name" value="Glycos_transf_2"/>
    <property type="match status" value="1"/>
</dbReference>
<accession>A0ABV2TNG0</accession>
<feature type="transmembrane region" description="Helical" evidence="7">
    <location>
        <begin position="232"/>
        <end position="253"/>
    </location>
</feature>
<evidence type="ECO:0000256" key="3">
    <source>
        <dbReference type="ARBA" id="ARBA00022679"/>
    </source>
</evidence>
<evidence type="ECO:0000256" key="5">
    <source>
        <dbReference type="ARBA" id="ARBA00022989"/>
    </source>
</evidence>
<sequence length="317" mass="35306">MNTRRRISLVIPFYNEELNVDNTLAAIARVVDPQRYDWELVAINDGSRDATLAKLQAASPSNFELIVVDLSRNFGKEAALSAGLSQASGDAIIPLDADLQDPPEMIAAMLEKWEQGFEVVLARRADRSSDGFLKRQSAAGFYRVMNRLSEVKIPDNVGDFRLMDRCVVEVVSSLPENRRFMKGLFAWAGFRTTSIDYARPEREFGETKFSGWKLWNLAVEGITSFSIAPLKIWTYIGVFVALMSFGYGSFIILRTAIQGVDVPGYASLLTVVLFMSGLQLIGLGVIGEYLGRVYLESKRRPPFVIRSVQQRGGKAAE</sequence>
<keyword evidence="2 9" id="KW-0328">Glycosyltransferase</keyword>
<dbReference type="Gene3D" id="3.90.550.10">
    <property type="entry name" value="Spore Coat Polysaccharide Biosynthesis Protein SpsA, Chain A"/>
    <property type="match status" value="1"/>
</dbReference>
<comment type="subcellular location">
    <subcellularLocation>
        <location evidence="1">Membrane</location>
        <topology evidence="1">Multi-pass membrane protein</topology>
    </subcellularLocation>
</comment>
<dbReference type="EC" id="2.4.-.-" evidence="9"/>
<gene>
    <name evidence="9" type="ORF">ABXR19_14860</name>
</gene>
<feature type="domain" description="Glycosyltransferase 2-like" evidence="8">
    <location>
        <begin position="8"/>
        <end position="168"/>
    </location>
</feature>
<organism evidence="9 10">
    <name type="scientific">Uliginosibacterium flavum</name>
    <dbReference type="NCBI Taxonomy" id="1396831"/>
    <lineage>
        <taxon>Bacteria</taxon>
        <taxon>Pseudomonadati</taxon>
        <taxon>Pseudomonadota</taxon>
        <taxon>Betaproteobacteria</taxon>
        <taxon>Rhodocyclales</taxon>
        <taxon>Zoogloeaceae</taxon>
        <taxon>Uliginosibacterium</taxon>
    </lineage>
</organism>
<dbReference type="Proteomes" id="UP001549691">
    <property type="component" value="Unassembled WGS sequence"/>
</dbReference>
<comment type="caution">
    <text evidence="9">The sequence shown here is derived from an EMBL/GenBank/DDBJ whole genome shotgun (WGS) entry which is preliminary data.</text>
</comment>
<evidence type="ECO:0000256" key="6">
    <source>
        <dbReference type="ARBA" id="ARBA00023136"/>
    </source>
</evidence>
<dbReference type="InterPro" id="IPR050256">
    <property type="entry name" value="Glycosyltransferase_2"/>
</dbReference>
<dbReference type="RefSeq" id="WP_354601924.1">
    <property type="nucleotide sequence ID" value="NZ_JBEWZI010000017.1"/>
</dbReference>
<proteinExistence type="predicted"/>